<dbReference type="PANTHER" id="PTHR43214:SF43">
    <property type="entry name" value="TWO-COMPONENT RESPONSE REGULATOR"/>
    <property type="match status" value="1"/>
</dbReference>
<accession>A0A437RI27</accession>
<dbReference type="InterPro" id="IPR016032">
    <property type="entry name" value="Sig_transdc_resp-reg_C-effctor"/>
</dbReference>
<dbReference type="InterPro" id="IPR058245">
    <property type="entry name" value="NreC/VraR/RcsB-like_REC"/>
</dbReference>
<dbReference type="InterPro" id="IPR001789">
    <property type="entry name" value="Sig_transdc_resp-reg_receiver"/>
</dbReference>
<sequence>MSEPHDPIALLVLDDHAIVRHGLLQLAAQVPWIKACRAAASLDEALALMNERTFDVAVVDLSLGGASGMDAIGELQERWPALRVVVLSMHSDPMYWERAFERGVHAFVAKDDATEQLVEAIARVAQGGIYMGARIQSALAGRFGAAGRACAPRPEALVARLTPREREILEFIGKGLSAAEVAFELERSVKTVEAHKAKLREKLGLRSNQLLLQFAARWVQFDSRL</sequence>
<keyword evidence="1 3" id="KW-0597">Phosphoprotein</keyword>
<reference evidence="6 7" key="1">
    <citation type="submission" date="2019-01" db="EMBL/GenBank/DDBJ databases">
        <authorList>
            <person name="Chen W.-M."/>
        </authorList>
    </citation>
    <scope>NUCLEOTIDE SEQUENCE [LARGE SCALE GENOMIC DNA]</scope>
    <source>
        <strain evidence="6 7">KYPY4</strain>
    </source>
</reference>
<name>A0A437RI27_9BURK</name>
<dbReference type="RefSeq" id="WP_128228752.1">
    <property type="nucleotide sequence ID" value="NZ_SACR01000003.1"/>
</dbReference>
<evidence type="ECO:0000259" key="5">
    <source>
        <dbReference type="PROSITE" id="PS50110"/>
    </source>
</evidence>
<dbReference type="CDD" id="cd17535">
    <property type="entry name" value="REC_NarL-like"/>
    <property type="match status" value="1"/>
</dbReference>
<keyword evidence="7" id="KW-1185">Reference proteome</keyword>
<dbReference type="Gene3D" id="3.40.50.2300">
    <property type="match status" value="1"/>
</dbReference>
<dbReference type="AlphaFoldDB" id="A0A437RI27"/>
<proteinExistence type="predicted"/>
<dbReference type="CDD" id="cd06170">
    <property type="entry name" value="LuxR_C_like"/>
    <property type="match status" value="1"/>
</dbReference>
<dbReference type="InterPro" id="IPR000792">
    <property type="entry name" value="Tscrpt_reg_LuxR_C"/>
</dbReference>
<dbReference type="SMART" id="SM00448">
    <property type="entry name" value="REC"/>
    <property type="match status" value="1"/>
</dbReference>
<dbReference type="PANTHER" id="PTHR43214">
    <property type="entry name" value="TWO-COMPONENT RESPONSE REGULATOR"/>
    <property type="match status" value="1"/>
</dbReference>
<dbReference type="PROSITE" id="PS50110">
    <property type="entry name" value="RESPONSE_REGULATORY"/>
    <property type="match status" value="1"/>
</dbReference>
<keyword evidence="2" id="KW-0238">DNA-binding</keyword>
<feature type="domain" description="Response regulatory" evidence="5">
    <location>
        <begin position="9"/>
        <end position="125"/>
    </location>
</feature>
<gene>
    <name evidence="6" type="ORF">EOE66_11180</name>
</gene>
<dbReference type="GO" id="GO:0000160">
    <property type="term" value="P:phosphorelay signal transduction system"/>
    <property type="evidence" value="ECO:0007669"/>
    <property type="project" value="InterPro"/>
</dbReference>
<dbReference type="InterPro" id="IPR011006">
    <property type="entry name" value="CheY-like_superfamily"/>
</dbReference>
<dbReference type="SUPFAM" id="SSF52172">
    <property type="entry name" value="CheY-like"/>
    <property type="match status" value="1"/>
</dbReference>
<organism evidence="6 7">
    <name type="scientific">Rubrivivax rivuli</name>
    <dbReference type="NCBI Taxonomy" id="1862385"/>
    <lineage>
        <taxon>Bacteria</taxon>
        <taxon>Pseudomonadati</taxon>
        <taxon>Pseudomonadota</taxon>
        <taxon>Betaproteobacteria</taxon>
        <taxon>Burkholderiales</taxon>
        <taxon>Sphaerotilaceae</taxon>
        <taxon>Rubrivivax</taxon>
    </lineage>
</organism>
<evidence type="ECO:0000256" key="1">
    <source>
        <dbReference type="ARBA" id="ARBA00022553"/>
    </source>
</evidence>
<evidence type="ECO:0000256" key="2">
    <source>
        <dbReference type="ARBA" id="ARBA00023125"/>
    </source>
</evidence>
<dbReference type="PRINTS" id="PR00038">
    <property type="entry name" value="HTHLUXR"/>
</dbReference>
<feature type="modified residue" description="4-aspartylphosphate" evidence="3">
    <location>
        <position position="60"/>
    </location>
</feature>
<evidence type="ECO:0000256" key="3">
    <source>
        <dbReference type="PROSITE-ProRule" id="PRU00169"/>
    </source>
</evidence>
<dbReference type="InterPro" id="IPR039420">
    <property type="entry name" value="WalR-like"/>
</dbReference>
<comment type="caution">
    <text evidence="6">The sequence shown here is derived from an EMBL/GenBank/DDBJ whole genome shotgun (WGS) entry which is preliminary data.</text>
</comment>
<feature type="domain" description="HTH luxR-type" evidence="4">
    <location>
        <begin position="154"/>
        <end position="219"/>
    </location>
</feature>
<evidence type="ECO:0000313" key="6">
    <source>
        <dbReference type="EMBL" id="RVU46389.1"/>
    </source>
</evidence>
<dbReference type="SUPFAM" id="SSF46894">
    <property type="entry name" value="C-terminal effector domain of the bipartite response regulators"/>
    <property type="match status" value="1"/>
</dbReference>
<evidence type="ECO:0000259" key="4">
    <source>
        <dbReference type="PROSITE" id="PS50043"/>
    </source>
</evidence>
<dbReference type="Proteomes" id="UP000285575">
    <property type="component" value="Unassembled WGS sequence"/>
</dbReference>
<dbReference type="OrthoDB" id="9816469at2"/>
<protein>
    <submittedName>
        <fullName evidence="6">Response regulator transcription factor</fullName>
    </submittedName>
</protein>
<dbReference type="GO" id="GO:0006355">
    <property type="term" value="P:regulation of DNA-templated transcription"/>
    <property type="evidence" value="ECO:0007669"/>
    <property type="project" value="InterPro"/>
</dbReference>
<dbReference type="PROSITE" id="PS50043">
    <property type="entry name" value="HTH_LUXR_2"/>
    <property type="match status" value="1"/>
</dbReference>
<dbReference type="EMBL" id="SACR01000003">
    <property type="protein sequence ID" value="RVU46389.1"/>
    <property type="molecule type" value="Genomic_DNA"/>
</dbReference>
<dbReference type="Pfam" id="PF00072">
    <property type="entry name" value="Response_reg"/>
    <property type="match status" value="1"/>
</dbReference>
<dbReference type="Pfam" id="PF00196">
    <property type="entry name" value="GerE"/>
    <property type="match status" value="1"/>
</dbReference>
<evidence type="ECO:0000313" key="7">
    <source>
        <dbReference type="Proteomes" id="UP000285575"/>
    </source>
</evidence>
<dbReference type="GO" id="GO:0003677">
    <property type="term" value="F:DNA binding"/>
    <property type="evidence" value="ECO:0007669"/>
    <property type="project" value="UniProtKB-KW"/>
</dbReference>
<dbReference type="SMART" id="SM00421">
    <property type="entry name" value="HTH_LUXR"/>
    <property type="match status" value="1"/>
</dbReference>